<gene>
    <name evidence="2" type="ORF">BpHYR1_014750</name>
</gene>
<protein>
    <submittedName>
        <fullName evidence="2">Uncharacterized protein</fullName>
    </submittedName>
</protein>
<sequence length="87" mass="10099">MDTAYGYDFTLTRVLYVLFSREKNIFFFFGPATLKPSSLPVVTVEQPFYKNYWHLLEEDSGIALNTILVVVMIEFVMYTFNAILNSP</sequence>
<accession>A0A3M7S3L2</accession>
<dbReference type="Proteomes" id="UP000276133">
    <property type="component" value="Unassembled WGS sequence"/>
</dbReference>
<organism evidence="2 3">
    <name type="scientific">Brachionus plicatilis</name>
    <name type="common">Marine rotifer</name>
    <name type="synonym">Brachionus muelleri</name>
    <dbReference type="NCBI Taxonomy" id="10195"/>
    <lineage>
        <taxon>Eukaryota</taxon>
        <taxon>Metazoa</taxon>
        <taxon>Spiralia</taxon>
        <taxon>Gnathifera</taxon>
        <taxon>Rotifera</taxon>
        <taxon>Eurotatoria</taxon>
        <taxon>Monogononta</taxon>
        <taxon>Pseudotrocha</taxon>
        <taxon>Ploima</taxon>
        <taxon>Brachionidae</taxon>
        <taxon>Brachionus</taxon>
    </lineage>
</organism>
<keyword evidence="1" id="KW-1133">Transmembrane helix</keyword>
<keyword evidence="1" id="KW-0472">Membrane</keyword>
<dbReference type="EMBL" id="REGN01002108">
    <property type="protein sequence ID" value="RNA30249.1"/>
    <property type="molecule type" value="Genomic_DNA"/>
</dbReference>
<proteinExistence type="predicted"/>
<keyword evidence="3" id="KW-1185">Reference proteome</keyword>
<evidence type="ECO:0000313" key="3">
    <source>
        <dbReference type="Proteomes" id="UP000276133"/>
    </source>
</evidence>
<evidence type="ECO:0000313" key="2">
    <source>
        <dbReference type="EMBL" id="RNA30249.1"/>
    </source>
</evidence>
<comment type="caution">
    <text evidence="2">The sequence shown here is derived from an EMBL/GenBank/DDBJ whole genome shotgun (WGS) entry which is preliminary data.</text>
</comment>
<evidence type="ECO:0000256" key="1">
    <source>
        <dbReference type="SAM" id="Phobius"/>
    </source>
</evidence>
<name>A0A3M7S3L2_BRAPC</name>
<reference evidence="2 3" key="1">
    <citation type="journal article" date="2018" name="Sci. Rep.">
        <title>Genomic signatures of local adaptation to the degree of environmental predictability in rotifers.</title>
        <authorList>
            <person name="Franch-Gras L."/>
            <person name="Hahn C."/>
            <person name="Garcia-Roger E.M."/>
            <person name="Carmona M.J."/>
            <person name="Serra M."/>
            <person name="Gomez A."/>
        </authorList>
    </citation>
    <scope>NUCLEOTIDE SEQUENCE [LARGE SCALE GENOMIC DNA]</scope>
    <source>
        <strain evidence="2">HYR1</strain>
    </source>
</reference>
<keyword evidence="1" id="KW-0812">Transmembrane</keyword>
<dbReference type="AlphaFoldDB" id="A0A3M7S3L2"/>
<feature type="transmembrane region" description="Helical" evidence="1">
    <location>
        <begin position="62"/>
        <end position="84"/>
    </location>
</feature>